<evidence type="ECO:0000256" key="1">
    <source>
        <dbReference type="SAM" id="MobiDB-lite"/>
    </source>
</evidence>
<comment type="caution">
    <text evidence="2">The sequence shown here is derived from an EMBL/GenBank/DDBJ whole genome shotgun (WGS) entry which is preliminary data.</text>
</comment>
<dbReference type="Proteomes" id="UP000256485">
    <property type="component" value="Unassembled WGS sequence"/>
</dbReference>
<name>A0A3D9V047_THECX</name>
<gene>
    <name evidence="2" type="ORF">DFJ64_0499</name>
</gene>
<accession>A0A3D9V047</accession>
<feature type="region of interest" description="Disordered" evidence="1">
    <location>
        <begin position="46"/>
        <end position="66"/>
    </location>
</feature>
<protein>
    <submittedName>
        <fullName evidence="2">Uncharacterized protein</fullName>
    </submittedName>
</protein>
<sequence length="185" mass="19218">MTPGPSTPPTEEPGPASTVYRVEHENVPLAIYSPGTGCGDSIAVDFDGDPSGNGPPITRLVPDDDQDDLSADERDAIDMYYTACGWDATLSVAAGAKVGLLSKTEAGAQVTPERCAAAASGASIGGALRIDERADPEVAGFEVGASLCAVTPQGRVAKATITRITFDDDHHALVRFTLTTWVRES</sequence>
<evidence type="ECO:0000313" key="2">
    <source>
        <dbReference type="EMBL" id="REF35128.1"/>
    </source>
</evidence>
<reference evidence="2 3" key="1">
    <citation type="submission" date="2018-08" db="EMBL/GenBank/DDBJ databases">
        <title>Sequencing the genomes of 1000 actinobacteria strains.</title>
        <authorList>
            <person name="Klenk H.-P."/>
        </authorList>
    </citation>
    <scope>NUCLEOTIDE SEQUENCE [LARGE SCALE GENOMIC DNA]</scope>
    <source>
        <strain evidence="2 3">DSM 22891</strain>
    </source>
</reference>
<proteinExistence type="predicted"/>
<evidence type="ECO:0000313" key="3">
    <source>
        <dbReference type="Proteomes" id="UP000256485"/>
    </source>
</evidence>
<dbReference type="EMBL" id="QTUC01000001">
    <property type="protein sequence ID" value="REF35128.1"/>
    <property type="molecule type" value="Genomic_DNA"/>
</dbReference>
<keyword evidence="3" id="KW-1185">Reference proteome</keyword>
<organism evidence="2 3">
    <name type="scientific">Thermasporomyces composti</name>
    <dbReference type="NCBI Taxonomy" id="696763"/>
    <lineage>
        <taxon>Bacteria</taxon>
        <taxon>Bacillati</taxon>
        <taxon>Actinomycetota</taxon>
        <taxon>Actinomycetes</taxon>
        <taxon>Propionibacteriales</taxon>
        <taxon>Nocardioidaceae</taxon>
        <taxon>Thermasporomyces</taxon>
    </lineage>
</organism>
<dbReference type="AlphaFoldDB" id="A0A3D9V047"/>